<dbReference type="InterPro" id="IPR019018">
    <property type="entry name" value="Rab-bd_FIP-RBD"/>
</dbReference>
<evidence type="ECO:0000313" key="6">
    <source>
        <dbReference type="RefSeq" id="XP_042558742.1"/>
    </source>
</evidence>
<keyword evidence="1" id="KW-0175">Coiled coil</keyword>
<dbReference type="PANTHER" id="PTHR15746:SF24">
    <property type="entry name" value="RAB11 FAMILY-INTERACTING PROTEIN 5"/>
    <property type="match status" value="1"/>
</dbReference>
<dbReference type="SMART" id="SM00239">
    <property type="entry name" value="C2"/>
    <property type="match status" value="1"/>
</dbReference>
<dbReference type="CTD" id="570939"/>
<feature type="region of interest" description="Disordered" evidence="2">
    <location>
        <begin position="1369"/>
        <end position="1409"/>
    </location>
</feature>
<feature type="region of interest" description="Disordered" evidence="2">
    <location>
        <begin position="313"/>
        <end position="332"/>
    </location>
</feature>
<name>A0A8M1K507_CLUHA</name>
<feature type="compositionally biased region" description="Basic and acidic residues" evidence="2">
    <location>
        <begin position="627"/>
        <end position="640"/>
    </location>
</feature>
<dbReference type="PROSITE" id="PS50004">
    <property type="entry name" value="C2"/>
    <property type="match status" value="1"/>
</dbReference>
<dbReference type="Pfam" id="PF09457">
    <property type="entry name" value="RBD-FIP"/>
    <property type="match status" value="1"/>
</dbReference>
<feature type="compositionally biased region" description="Basic and acidic residues" evidence="2">
    <location>
        <begin position="412"/>
        <end position="426"/>
    </location>
</feature>
<feature type="region of interest" description="Disordered" evidence="2">
    <location>
        <begin position="1214"/>
        <end position="1256"/>
    </location>
</feature>
<dbReference type="GO" id="GO:0031267">
    <property type="term" value="F:small GTPase binding"/>
    <property type="evidence" value="ECO:0007669"/>
    <property type="project" value="InterPro"/>
</dbReference>
<evidence type="ECO:0000259" key="4">
    <source>
        <dbReference type="PROSITE" id="PS51511"/>
    </source>
</evidence>
<dbReference type="PROSITE" id="PS51511">
    <property type="entry name" value="FIP_RBD"/>
    <property type="match status" value="1"/>
</dbReference>
<evidence type="ECO:0000259" key="3">
    <source>
        <dbReference type="PROSITE" id="PS50004"/>
    </source>
</evidence>
<dbReference type="RefSeq" id="XP_042558742.1">
    <property type="nucleotide sequence ID" value="XM_042702808.1"/>
</dbReference>
<feature type="compositionally biased region" description="Low complexity" evidence="2">
    <location>
        <begin position="1287"/>
        <end position="1305"/>
    </location>
</feature>
<feature type="region of interest" description="Disordered" evidence="2">
    <location>
        <begin position="691"/>
        <end position="755"/>
    </location>
</feature>
<proteinExistence type="predicted"/>
<dbReference type="GO" id="GO:0030141">
    <property type="term" value="C:secretory granule"/>
    <property type="evidence" value="ECO:0007669"/>
    <property type="project" value="TreeGrafter"/>
</dbReference>
<feature type="region of interest" description="Disordered" evidence="2">
    <location>
        <begin position="1272"/>
        <end position="1337"/>
    </location>
</feature>
<feature type="compositionally biased region" description="Low complexity" evidence="2">
    <location>
        <begin position="540"/>
        <end position="549"/>
    </location>
</feature>
<dbReference type="KEGG" id="char:122128571"/>
<dbReference type="OrthoDB" id="8956628at2759"/>
<dbReference type="PANTHER" id="PTHR15746">
    <property type="entry name" value="RAB11-RELATED"/>
    <property type="match status" value="1"/>
</dbReference>
<feature type="compositionally biased region" description="Polar residues" evidence="2">
    <location>
        <begin position="692"/>
        <end position="708"/>
    </location>
</feature>
<feature type="region of interest" description="Disordered" evidence="2">
    <location>
        <begin position="828"/>
        <end position="870"/>
    </location>
</feature>
<reference evidence="6" key="1">
    <citation type="submission" date="2025-08" db="UniProtKB">
        <authorList>
            <consortium name="RefSeq"/>
        </authorList>
    </citation>
    <scope>IDENTIFICATION</scope>
</reference>
<evidence type="ECO:0000256" key="2">
    <source>
        <dbReference type="SAM" id="MobiDB-lite"/>
    </source>
</evidence>
<dbReference type="InterPro" id="IPR000008">
    <property type="entry name" value="C2_dom"/>
</dbReference>
<evidence type="ECO:0000313" key="5">
    <source>
        <dbReference type="Proteomes" id="UP000515152"/>
    </source>
</evidence>
<protein>
    <submittedName>
        <fullName evidence="6">Rab11 family-interacting protein 1 isoform X1</fullName>
    </submittedName>
</protein>
<feature type="compositionally biased region" description="Basic residues" evidence="2">
    <location>
        <begin position="776"/>
        <end position="787"/>
    </location>
</feature>
<feature type="compositionally biased region" description="Low complexity" evidence="2">
    <location>
        <begin position="647"/>
        <end position="667"/>
    </location>
</feature>
<dbReference type="GO" id="GO:0005769">
    <property type="term" value="C:early endosome"/>
    <property type="evidence" value="ECO:0007669"/>
    <property type="project" value="TreeGrafter"/>
</dbReference>
<feature type="domain" description="C2" evidence="3">
    <location>
        <begin position="1"/>
        <end position="129"/>
    </location>
</feature>
<feature type="compositionally biased region" description="Polar residues" evidence="2">
    <location>
        <begin position="1244"/>
        <end position="1256"/>
    </location>
</feature>
<dbReference type="GO" id="GO:0045335">
    <property type="term" value="C:phagocytic vesicle"/>
    <property type="evidence" value="ECO:0007669"/>
    <property type="project" value="TreeGrafter"/>
</dbReference>
<dbReference type="Pfam" id="PF00168">
    <property type="entry name" value="C2"/>
    <property type="match status" value="1"/>
</dbReference>
<dbReference type="GeneID" id="122128571"/>
<dbReference type="GO" id="GO:0045055">
    <property type="term" value="P:regulated exocytosis"/>
    <property type="evidence" value="ECO:0007669"/>
    <property type="project" value="TreeGrafter"/>
</dbReference>
<accession>A0A8M1K507</accession>
<evidence type="ECO:0000256" key="1">
    <source>
        <dbReference type="SAM" id="Coils"/>
    </source>
</evidence>
<feature type="region of interest" description="Disordered" evidence="2">
    <location>
        <begin position="611"/>
        <end position="674"/>
    </location>
</feature>
<feature type="compositionally biased region" description="Polar residues" evidence="2">
    <location>
        <begin position="829"/>
        <end position="839"/>
    </location>
</feature>
<feature type="region of interest" description="Disordered" evidence="2">
    <location>
        <begin position="393"/>
        <end position="436"/>
    </location>
</feature>
<sequence>MPLISLDDDDQRWVPTHVNVTVLRARGLRTKGKHGSRYVYTIIQLGKEKYTTGLVEKGAEPEWIEECAFELMPGLLELEGTGAYPPGSSNLVLTVMHRVLIGLDVFLGQTIVPLDEVFQDGMCPRNEWLKLHSKAGRPEKERGDLNVTVQFTRNNLTASMYDLSVKDKPRSAFGKLKDRVTGRKREVESSSAIVPGRFAALSGSAGHPFSEGAQREEEQTEEPVVEERERRGSKVKDFFGKLRKSSDTRSCSSLASDSSMASSAGEPFCPPVELSSTPIYSSRVVAESFRGETEAGGKAFTQQDPKVMTHKRAYSDEASKVTTTSSSSVPRSCPAVETLKGQSMVLSKSSLCINGSHVYSPETAGPAGPKANPGTLPARRALLEKCSPLSRSLQNLTRRGDDPQKAALAGGDGRRWSFDKTKKEDGGADQAAAGASAQGAASADECSVQAATAPAETADKGKRLRRTLFSSARSDSLPAKSEHGPASAPHEGRLKGWFGSGDSQNKPSLEVSPKVENSPDTPLPLHHRLHNQPQHPAPSHPAHVPSSPANGCHANPFTPSPPPTSIPISPSNPFLTRLQSNPFFEELLAEEALKSPPAAGYPGSPLSQYAAHLANPSLPSPAHRGGMRKDRAGIKRERPRSVARQRSLPVLLPGSSGSPASSLPNSSTNRSLSENITEWDESFEAFAASRLKSPNDTPSAPNSTTTPDNYHAVPDISGGGRKGFPQPTEVPPLPPRRPAGAPSKDRSSQSWLGSAEELAVQREACFLTQSDLASRQHVRERKHRRNTKSWTLGEEPPAESTLWDLHSDPEHHYVNMCFTSAISEVAESSDVNNRTQTSGEHGWKAGSSERDSPDAQERRNMERKNNALNSSHFDMNKDVVLSMALGFATENILDRSPLSDDKPVTSPLLVNIVTSDSEKPHKAHKDLTHTELEPLDRSLCELSLRPDCPSDHSDKTKVTNGISSFVVTTPESVKNIDSCDFAFVDSDSSPSDMTINTFEIYDQNANKMLTAFQMVSTVDSSGKPVSTPVTAAVKSDLKASELEMLSSTTPSFSVCETKQVSEPSVLKADSLHNEQGDCSPHYKSSRGGKGGCQAHGNTSFEEEIRLDFGDERHTSFNCELPNHPLNPRNQAGNVIGAEIRGTELTSSTTNCINSCTPLGLIHRDNDSFTDALCNKDGCVSSELSLRALPLTQACQRPSQSSDQQSTLFDQSVVDNTRSDADPTGEVGDTLGGGSQTDEEPQPGESENSEGSPALQSDQEMSFADLHARVAPRSSNSIRPTGSLLHESPSSSSSPTQVTDTSAKPDPSSPPDPNTSPQNAIPKAGGTHNLVSTTSSSSCSCSSSSTFTSAAISSCSSCPVQSMVDARHTVTPGETQPASGFLPHQESSPHLVKPLNTSAPPGERKSEGRSVLEKLKSTIHPGRSTQPSAAEVAEREARMTEARAQYQNMTNMELISLLLQQEVEVERQRAEAELQGALLEKRDTELKKMKVQVRDLEDYIDKLLVRIMEQTPTLLQKTTVKPNS</sequence>
<feature type="compositionally biased region" description="Pro residues" evidence="2">
    <location>
        <begin position="728"/>
        <end position="737"/>
    </location>
</feature>
<feature type="region of interest" description="Disordered" evidence="2">
    <location>
        <begin position="248"/>
        <end position="267"/>
    </location>
</feature>
<feature type="region of interest" description="Disordered" evidence="2">
    <location>
        <begin position="774"/>
        <end position="801"/>
    </location>
</feature>
<feature type="compositionally biased region" description="Low complexity" evidence="2">
    <location>
        <begin position="248"/>
        <end position="264"/>
    </location>
</feature>
<dbReference type="GO" id="GO:0055037">
    <property type="term" value="C:recycling endosome"/>
    <property type="evidence" value="ECO:0007669"/>
    <property type="project" value="TreeGrafter"/>
</dbReference>
<organism evidence="5 6">
    <name type="scientific">Clupea harengus</name>
    <name type="common">Atlantic herring</name>
    <dbReference type="NCBI Taxonomy" id="7950"/>
    <lineage>
        <taxon>Eukaryota</taxon>
        <taxon>Metazoa</taxon>
        <taxon>Chordata</taxon>
        <taxon>Craniata</taxon>
        <taxon>Vertebrata</taxon>
        <taxon>Euteleostomi</taxon>
        <taxon>Actinopterygii</taxon>
        <taxon>Neopterygii</taxon>
        <taxon>Teleostei</taxon>
        <taxon>Clupei</taxon>
        <taxon>Clupeiformes</taxon>
        <taxon>Clupeoidei</taxon>
        <taxon>Clupeidae</taxon>
        <taxon>Clupea</taxon>
    </lineage>
</organism>
<feature type="region of interest" description="Disordered" evidence="2">
    <location>
        <begin position="471"/>
        <end position="565"/>
    </location>
</feature>
<keyword evidence="5" id="KW-1185">Reference proteome</keyword>
<feature type="region of interest" description="Disordered" evidence="2">
    <location>
        <begin position="203"/>
        <end position="232"/>
    </location>
</feature>
<feature type="coiled-coil region" evidence="1">
    <location>
        <begin position="1431"/>
        <end position="1505"/>
    </location>
</feature>
<dbReference type="InterPro" id="IPR037789">
    <property type="entry name" value="FIP_classI"/>
</dbReference>
<feature type="compositionally biased region" description="Basic and acidic residues" evidence="2">
    <location>
        <begin position="841"/>
        <end position="865"/>
    </location>
</feature>
<gene>
    <name evidence="6" type="primary">LOC122128571</name>
</gene>
<feature type="domain" description="FIP-RBD" evidence="4">
    <location>
        <begin position="1455"/>
        <end position="1517"/>
    </location>
</feature>
<dbReference type="FunFam" id="2.60.40.150:FF:000070">
    <property type="entry name" value="rab11 family-interacting protein 2 isoform X1"/>
    <property type="match status" value="1"/>
</dbReference>
<dbReference type="Proteomes" id="UP000515152">
    <property type="component" value="Chromosome 20"/>
</dbReference>
<dbReference type="GO" id="GO:0005739">
    <property type="term" value="C:mitochondrion"/>
    <property type="evidence" value="ECO:0007669"/>
    <property type="project" value="TreeGrafter"/>
</dbReference>